<gene>
    <name evidence="1" type="ORF">LCGC14_2919430</name>
</gene>
<evidence type="ECO:0000313" key="1">
    <source>
        <dbReference type="EMBL" id="KKK70891.1"/>
    </source>
</evidence>
<dbReference type="AlphaFoldDB" id="A0A0F9AFB9"/>
<dbReference type="EMBL" id="LAZR01057978">
    <property type="protein sequence ID" value="KKK70891.1"/>
    <property type="molecule type" value="Genomic_DNA"/>
</dbReference>
<organism evidence="1">
    <name type="scientific">marine sediment metagenome</name>
    <dbReference type="NCBI Taxonomy" id="412755"/>
    <lineage>
        <taxon>unclassified sequences</taxon>
        <taxon>metagenomes</taxon>
        <taxon>ecological metagenomes</taxon>
    </lineage>
</organism>
<protein>
    <submittedName>
        <fullName evidence="1">Uncharacterized protein</fullName>
    </submittedName>
</protein>
<sequence length="76" mass="7849">MSLKIPENVANVTLSDTTVLAPAGILFIGGAGDLKLSGAQSGVATFKNLAAGKFLNIRARLAWSTGSSVTDVVRCW</sequence>
<comment type="caution">
    <text evidence="1">The sequence shown here is derived from an EMBL/GenBank/DDBJ whole genome shotgun (WGS) entry which is preliminary data.</text>
</comment>
<accession>A0A0F9AFB9</accession>
<proteinExistence type="predicted"/>
<name>A0A0F9AFB9_9ZZZZ</name>
<reference evidence="1" key="1">
    <citation type="journal article" date="2015" name="Nature">
        <title>Complex archaea that bridge the gap between prokaryotes and eukaryotes.</title>
        <authorList>
            <person name="Spang A."/>
            <person name="Saw J.H."/>
            <person name="Jorgensen S.L."/>
            <person name="Zaremba-Niedzwiedzka K."/>
            <person name="Martijn J."/>
            <person name="Lind A.E."/>
            <person name="van Eijk R."/>
            <person name="Schleper C."/>
            <person name="Guy L."/>
            <person name="Ettema T.J."/>
        </authorList>
    </citation>
    <scope>NUCLEOTIDE SEQUENCE</scope>
</reference>